<keyword evidence="3" id="KW-1185">Reference proteome</keyword>
<reference evidence="2 3" key="1">
    <citation type="submission" date="2022-04" db="EMBL/GenBank/DDBJ databases">
        <authorList>
            <person name="Ra J.-S."/>
            <person name="Kim S.-B."/>
        </authorList>
    </citation>
    <scope>NUCLEOTIDE SEQUENCE [LARGE SCALE GENOMIC DNA]</scope>
    <source>
        <strain evidence="2 3">MMS21-Er5</strain>
    </source>
</reference>
<dbReference type="RefSeq" id="WP_248728381.1">
    <property type="nucleotide sequence ID" value="NZ_CP096829.1"/>
</dbReference>
<keyword evidence="1" id="KW-0472">Membrane</keyword>
<evidence type="ECO:0000256" key="1">
    <source>
        <dbReference type="SAM" id="Phobius"/>
    </source>
</evidence>
<keyword evidence="1" id="KW-0812">Transmembrane</keyword>
<organism evidence="2 3">
    <name type="scientific">Flavobacterium humidisoli</name>
    <dbReference type="NCBI Taxonomy" id="2937442"/>
    <lineage>
        <taxon>Bacteria</taxon>
        <taxon>Pseudomonadati</taxon>
        <taxon>Bacteroidota</taxon>
        <taxon>Flavobacteriia</taxon>
        <taxon>Flavobacteriales</taxon>
        <taxon>Flavobacteriaceae</taxon>
        <taxon>Flavobacterium</taxon>
    </lineage>
</organism>
<feature type="transmembrane region" description="Helical" evidence="1">
    <location>
        <begin position="21"/>
        <end position="44"/>
    </location>
</feature>
<evidence type="ECO:0000313" key="2">
    <source>
        <dbReference type="EMBL" id="UPZ16243.1"/>
    </source>
</evidence>
<dbReference type="EMBL" id="CP096829">
    <property type="protein sequence ID" value="UPZ16243.1"/>
    <property type="molecule type" value="Genomic_DNA"/>
</dbReference>
<keyword evidence="1" id="KW-1133">Transmembrane helix</keyword>
<proteinExistence type="predicted"/>
<accession>A0ABY4LV65</accession>
<gene>
    <name evidence="2" type="ORF">M0M44_02580</name>
</gene>
<protein>
    <submittedName>
        <fullName evidence="2">Uncharacterized protein</fullName>
    </submittedName>
</protein>
<dbReference type="Proteomes" id="UP000829998">
    <property type="component" value="Chromosome"/>
</dbReference>
<name>A0ABY4LV65_9FLAO</name>
<evidence type="ECO:0000313" key="3">
    <source>
        <dbReference type="Proteomes" id="UP000829998"/>
    </source>
</evidence>
<sequence>MKKESNLPNKNSEDKKLVGCNAAIIFFIIAVIAMFLILFTKVYFFKTKY</sequence>